<dbReference type="EMBL" id="LAZR01001671">
    <property type="protein sequence ID" value="KKN41036.1"/>
    <property type="molecule type" value="Genomic_DNA"/>
</dbReference>
<protein>
    <submittedName>
        <fullName evidence="1">Uncharacterized protein</fullName>
    </submittedName>
</protein>
<sequence length="142" mass="15010">MARPSVPELVRILLLADAPLIALAPGGILVGPADSDQQGKGCVVLVESGITRMERDAPLIRAQLTARALGPSIDVVERIASAIQDVIHGQGRRVVVQVSTDKSYLVHYSLVLGGPLIAAGELVNTWEEVLTLEVMVGTDEVI</sequence>
<comment type="caution">
    <text evidence="1">The sequence shown here is derived from an EMBL/GenBank/DDBJ whole genome shotgun (WGS) entry which is preliminary data.</text>
</comment>
<name>A0A0F9SVV5_9ZZZZ</name>
<dbReference type="AlphaFoldDB" id="A0A0F9SVV5"/>
<organism evidence="1">
    <name type="scientific">marine sediment metagenome</name>
    <dbReference type="NCBI Taxonomy" id="412755"/>
    <lineage>
        <taxon>unclassified sequences</taxon>
        <taxon>metagenomes</taxon>
        <taxon>ecological metagenomes</taxon>
    </lineage>
</organism>
<evidence type="ECO:0000313" key="1">
    <source>
        <dbReference type="EMBL" id="KKN41036.1"/>
    </source>
</evidence>
<reference evidence="1" key="1">
    <citation type="journal article" date="2015" name="Nature">
        <title>Complex archaea that bridge the gap between prokaryotes and eukaryotes.</title>
        <authorList>
            <person name="Spang A."/>
            <person name="Saw J.H."/>
            <person name="Jorgensen S.L."/>
            <person name="Zaremba-Niedzwiedzka K."/>
            <person name="Martijn J."/>
            <person name="Lind A.E."/>
            <person name="van Eijk R."/>
            <person name="Schleper C."/>
            <person name="Guy L."/>
            <person name="Ettema T.J."/>
        </authorList>
    </citation>
    <scope>NUCLEOTIDE SEQUENCE</scope>
</reference>
<proteinExistence type="predicted"/>
<accession>A0A0F9SVV5</accession>
<gene>
    <name evidence="1" type="ORF">LCGC14_0727240</name>
</gene>